<dbReference type="InterPro" id="IPR032135">
    <property type="entry name" value="DUF4817"/>
</dbReference>
<dbReference type="OrthoDB" id="7999334at2759"/>
<evidence type="ECO:0000313" key="3">
    <source>
        <dbReference type="Proteomes" id="UP000886998"/>
    </source>
</evidence>
<evidence type="ECO:0000259" key="1">
    <source>
        <dbReference type="Pfam" id="PF16087"/>
    </source>
</evidence>
<protein>
    <submittedName>
        <fullName evidence="2">Putative DD41D transposase</fullName>
    </submittedName>
</protein>
<gene>
    <name evidence="2" type="ORF">TNIN_213371</name>
</gene>
<dbReference type="Proteomes" id="UP000886998">
    <property type="component" value="Unassembled WGS sequence"/>
</dbReference>
<name>A0A8X6YN04_9ARAC</name>
<dbReference type="AlphaFoldDB" id="A0A8X6YN04"/>
<proteinExistence type="predicted"/>
<dbReference type="EMBL" id="BMAV01021703">
    <property type="protein sequence ID" value="GFY76000.1"/>
    <property type="molecule type" value="Genomic_DNA"/>
</dbReference>
<dbReference type="PANTHER" id="PTHR47326:SF1">
    <property type="entry name" value="HTH PSQ-TYPE DOMAIN-CONTAINING PROTEIN"/>
    <property type="match status" value="1"/>
</dbReference>
<dbReference type="InterPro" id="IPR036397">
    <property type="entry name" value="RNaseH_sf"/>
</dbReference>
<evidence type="ECO:0000313" key="2">
    <source>
        <dbReference type="EMBL" id="GFY76000.1"/>
    </source>
</evidence>
<feature type="domain" description="DUF4817" evidence="1">
    <location>
        <begin position="5"/>
        <end position="55"/>
    </location>
</feature>
<dbReference type="Pfam" id="PF16087">
    <property type="entry name" value="DUF4817"/>
    <property type="match status" value="1"/>
</dbReference>
<organism evidence="2 3">
    <name type="scientific">Trichonephila inaurata madagascariensis</name>
    <dbReference type="NCBI Taxonomy" id="2747483"/>
    <lineage>
        <taxon>Eukaryota</taxon>
        <taxon>Metazoa</taxon>
        <taxon>Ecdysozoa</taxon>
        <taxon>Arthropoda</taxon>
        <taxon>Chelicerata</taxon>
        <taxon>Arachnida</taxon>
        <taxon>Araneae</taxon>
        <taxon>Araneomorphae</taxon>
        <taxon>Entelegynae</taxon>
        <taxon>Araneoidea</taxon>
        <taxon>Nephilidae</taxon>
        <taxon>Trichonephila</taxon>
        <taxon>Trichonephila inaurata</taxon>
    </lineage>
</organism>
<dbReference type="PANTHER" id="PTHR47326">
    <property type="entry name" value="TRANSPOSABLE ELEMENT TC3 TRANSPOSASE-LIKE PROTEIN"/>
    <property type="match status" value="1"/>
</dbReference>
<dbReference type="Gene3D" id="3.30.420.10">
    <property type="entry name" value="Ribonuclease H-like superfamily/Ribonuclease H"/>
    <property type="match status" value="1"/>
</dbReference>
<comment type="caution">
    <text evidence="2">The sequence shown here is derived from an EMBL/GenBank/DDBJ whole genome shotgun (WGS) entry which is preliminary data.</text>
</comment>
<sequence>MVKYTNEQRLQILKIYYRNSESVAATLRALTPIFGRNSRPSRQAVTSLVKKCESTYSLCDVAVPVRLRVGRSVENIAAVETSVANDPNQSIPRRSQEFGIAKTTLWRILRKDLTLHPYKIRLTQELKPMDHSKQRTFSDWAMEKMRQDDQFHRKIIFSDEAHFWLNGGYVKSLVYANKPMTLEELKANIERKIAAVSAEMCGRVMENWVQRIDRFKRARGGHMSEVEFHS</sequence>
<reference evidence="2" key="1">
    <citation type="submission" date="2020-08" db="EMBL/GenBank/DDBJ databases">
        <title>Multicomponent nature underlies the extraordinary mechanical properties of spider dragline silk.</title>
        <authorList>
            <person name="Kono N."/>
            <person name="Nakamura H."/>
            <person name="Mori M."/>
            <person name="Yoshida Y."/>
            <person name="Ohtoshi R."/>
            <person name="Malay A.D."/>
            <person name="Moran D.A.P."/>
            <person name="Tomita M."/>
            <person name="Numata K."/>
            <person name="Arakawa K."/>
        </authorList>
    </citation>
    <scope>NUCLEOTIDE SEQUENCE</scope>
</reference>
<dbReference type="GO" id="GO:0003676">
    <property type="term" value="F:nucleic acid binding"/>
    <property type="evidence" value="ECO:0007669"/>
    <property type="project" value="InterPro"/>
</dbReference>
<keyword evidence="3" id="KW-1185">Reference proteome</keyword>
<accession>A0A8X6YN04</accession>